<sequence>MTQIPPQADTFEAPLEEIVWNAAFRRGFAEVRAGRFPRFDDEIAFQDGLAFVYEWGRQFAILAPPDLPLVLPDEGALNPQAVALFRAFVSQGEICR</sequence>
<dbReference type="AlphaFoldDB" id="A0A0D7EJM5"/>
<evidence type="ECO:0000313" key="2">
    <source>
        <dbReference type="Proteomes" id="UP000032515"/>
    </source>
</evidence>
<comment type="caution">
    <text evidence="1">The sequence shown here is derived from an EMBL/GenBank/DDBJ whole genome shotgun (WGS) entry which is preliminary data.</text>
</comment>
<dbReference type="OrthoDB" id="8138890at2"/>
<dbReference type="EMBL" id="JXXE01000324">
    <property type="protein sequence ID" value="KIZ40998.1"/>
    <property type="molecule type" value="Genomic_DNA"/>
</dbReference>
<name>A0A0D7EJM5_RHOPL</name>
<accession>A0A0D7EJM5</accession>
<gene>
    <name evidence="1" type="ORF">OO17_16170</name>
</gene>
<organism evidence="1 2">
    <name type="scientific">Rhodopseudomonas palustris</name>
    <dbReference type="NCBI Taxonomy" id="1076"/>
    <lineage>
        <taxon>Bacteria</taxon>
        <taxon>Pseudomonadati</taxon>
        <taxon>Pseudomonadota</taxon>
        <taxon>Alphaproteobacteria</taxon>
        <taxon>Hyphomicrobiales</taxon>
        <taxon>Nitrobacteraceae</taxon>
        <taxon>Rhodopseudomonas</taxon>
    </lineage>
</organism>
<dbReference type="RefSeq" id="WP_044413101.1">
    <property type="nucleotide sequence ID" value="NZ_JXXE01000324.1"/>
</dbReference>
<evidence type="ECO:0000313" key="1">
    <source>
        <dbReference type="EMBL" id="KIZ40998.1"/>
    </source>
</evidence>
<protein>
    <submittedName>
        <fullName evidence="1">Uncharacterized protein</fullName>
    </submittedName>
</protein>
<reference evidence="1 2" key="1">
    <citation type="submission" date="2014-11" db="EMBL/GenBank/DDBJ databases">
        <title>Genomics and ecophysiology of heterotrophic nitrogen fixing bacteria isolated from estuarine surface water.</title>
        <authorList>
            <person name="Bentzon-Tilia M."/>
            <person name="Severin I."/>
            <person name="Hansen L.H."/>
            <person name="Riemann L."/>
        </authorList>
    </citation>
    <scope>NUCLEOTIDE SEQUENCE [LARGE SCALE GENOMIC DNA]</scope>
    <source>
        <strain evidence="1 2">BAL398</strain>
    </source>
</reference>
<dbReference type="PATRIC" id="fig|1076.23.peg.3458"/>
<proteinExistence type="predicted"/>
<dbReference type="Proteomes" id="UP000032515">
    <property type="component" value="Unassembled WGS sequence"/>
</dbReference>